<dbReference type="CDD" id="cd00685">
    <property type="entry name" value="Trans_IPPS_HT"/>
    <property type="match status" value="1"/>
</dbReference>
<dbReference type="EMBL" id="BMEO01000003">
    <property type="protein sequence ID" value="GGF90708.1"/>
    <property type="molecule type" value="Genomic_DNA"/>
</dbReference>
<dbReference type="GO" id="GO:0106350">
    <property type="term" value="F:all-trans-octaprenyl-diphosphate synthase activity"/>
    <property type="evidence" value="ECO:0007669"/>
    <property type="project" value="UniProtKB-EC"/>
</dbReference>
<dbReference type="Pfam" id="PF00348">
    <property type="entry name" value="polyprenyl_synt"/>
    <property type="match status" value="1"/>
</dbReference>
<dbReference type="Gene3D" id="1.10.600.10">
    <property type="entry name" value="Farnesyl Diphosphate Synthase"/>
    <property type="match status" value="1"/>
</dbReference>
<comment type="similarity">
    <text evidence="2 12">Belongs to the FPP/GGPP synthase family.</text>
</comment>
<dbReference type="EC" id="2.5.1.90" evidence="8"/>
<evidence type="ECO:0000256" key="2">
    <source>
        <dbReference type="ARBA" id="ARBA00006706"/>
    </source>
</evidence>
<comment type="catalytic activity">
    <reaction evidence="6">
        <text>5 isopentenyl diphosphate + (2E,6E)-farnesyl diphosphate = all-trans-octaprenyl diphosphate + 5 diphosphate</text>
        <dbReference type="Rhea" id="RHEA:27798"/>
        <dbReference type="ChEBI" id="CHEBI:33019"/>
        <dbReference type="ChEBI" id="CHEBI:57711"/>
        <dbReference type="ChEBI" id="CHEBI:128769"/>
        <dbReference type="ChEBI" id="CHEBI:175763"/>
        <dbReference type="EC" id="2.5.1.90"/>
    </reaction>
</comment>
<evidence type="ECO:0000256" key="12">
    <source>
        <dbReference type="RuleBase" id="RU004466"/>
    </source>
</evidence>
<comment type="function">
    <text evidence="7">Supplies octaprenyl diphosphate, the precursor for the side chain of the isoprenoid quinones ubiquinone and menaquinone.</text>
</comment>
<dbReference type="InterPro" id="IPR008949">
    <property type="entry name" value="Isoprenoid_synthase_dom_sf"/>
</dbReference>
<dbReference type="RefSeq" id="WP_188364570.1">
    <property type="nucleotide sequence ID" value="NZ_BAABJF010000017.1"/>
</dbReference>
<keyword evidence="14" id="KW-1185">Reference proteome</keyword>
<dbReference type="GO" id="GO:0046872">
    <property type="term" value="F:metal ion binding"/>
    <property type="evidence" value="ECO:0007669"/>
    <property type="project" value="UniProtKB-KW"/>
</dbReference>
<keyword evidence="4" id="KW-0479">Metal-binding</keyword>
<evidence type="ECO:0000313" key="14">
    <source>
        <dbReference type="Proteomes" id="UP000605253"/>
    </source>
</evidence>
<dbReference type="InterPro" id="IPR033749">
    <property type="entry name" value="Polyprenyl_synt_CS"/>
</dbReference>
<sequence>MTGQISCLEDVLAFTSSDMQQVNQHLTQQLNSEVILINQIGRYIINNGGKRLRPVIMMLLARALDYSGNQHINLAAVVEMIHTATLLHDDVVDESDRRRGEKTSHEIWGNAASVLVGDYLYSKSFKMMVTADSMDVMSVMSKATNTISEGEVQQLLSIGDQTLTEDNYYQIIANKTAKLFEAACELIAIITATSVHQRQQMAQFGMLLGSAFQIADDVLDYTAEDDALGKNIGDDFQEGKLTLPLIYLLKNGTKLQKQAVSQALSDPTAADFMALRQLVIDSKAIEYTQQQAQSKAQQAAQCLSELPDSQAKQALLFLCDYTWQRNN</sequence>
<gene>
    <name evidence="13" type="primary">ispB</name>
    <name evidence="13" type="ORF">GCM10011365_09780</name>
</gene>
<dbReference type="PANTHER" id="PTHR12001">
    <property type="entry name" value="GERANYLGERANYL PYROPHOSPHATE SYNTHASE"/>
    <property type="match status" value="1"/>
</dbReference>
<evidence type="ECO:0000256" key="5">
    <source>
        <dbReference type="ARBA" id="ARBA00022842"/>
    </source>
</evidence>
<organism evidence="13 14">
    <name type="scientific">Marinicella pacifica</name>
    <dbReference type="NCBI Taxonomy" id="1171543"/>
    <lineage>
        <taxon>Bacteria</taxon>
        <taxon>Pseudomonadati</taxon>
        <taxon>Pseudomonadota</taxon>
        <taxon>Gammaproteobacteria</taxon>
        <taxon>Lysobacterales</taxon>
        <taxon>Marinicellaceae</taxon>
        <taxon>Marinicella</taxon>
    </lineage>
</organism>
<evidence type="ECO:0000256" key="3">
    <source>
        <dbReference type="ARBA" id="ARBA00022679"/>
    </source>
</evidence>
<keyword evidence="5" id="KW-0460">Magnesium</keyword>
<evidence type="ECO:0000256" key="4">
    <source>
        <dbReference type="ARBA" id="ARBA00022723"/>
    </source>
</evidence>
<dbReference type="GO" id="GO:0008299">
    <property type="term" value="P:isoprenoid biosynthetic process"/>
    <property type="evidence" value="ECO:0007669"/>
    <property type="project" value="InterPro"/>
</dbReference>
<evidence type="ECO:0000256" key="11">
    <source>
        <dbReference type="ARBA" id="ARBA00083124"/>
    </source>
</evidence>
<evidence type="ECO:0000256" key="1">
    <source>
        <dbReference type="ARBA" id="ARBA00001946"/>
    </source>
</evidence>
<dbReference type="PROSITE" id="PS00723">
    <property type="entry name" value="POLYPRENYL_SYNTHASE_1"/>
    <property type="match status" value="1"/>
</dbReference>
<name>A0A917CKE6_9GAMM</name>
<dbReference type="Proteomes" id="UP000605253">
    <property type="component" value="Unassembled WGS sequence"/>
</dbReference>
<dbReference type="FunFam" id="1.10.600.10:FF:000002">
    <property type="entry name" value="Octaprenyl diphosphate synthase"/>
    <property type="match status" value="1"/>
</dbReference>
<dbReference type="AlphaFoldDB" id="A0A917CKE6"/>
<evidence type="ECO:0000256" key="9">
    <source>
        <dbReference type="ARBA" id="ARBA00072473"/>
    </source>
</evidence>
<evidence type="ECO:0000256" key="10">
    <source>
        <dbReference type="ARBA" id="ARBA00079637"/>
    </source>
</evidence>
<reference evidence="13" key="2">
    <citation type="submission" date="2020-09" db="EMBL/GenBank/DDBJ databases">
        <authorList>
            <person name="Sun Q."/>
            <person name="Zhou Y."/>
        </authorList>
    </citation>
    <scope>NUCLEOTIDE SEQUENCE</scope>
    <source>
        <strain evidence="13">CGMCC 1.12181</strain>
    </source>
</reference>
<protein>
    <recommendedName>
        <fullName evidence="9">Octaprenyl diphosphate synthase</fullName>
        <ecNumber evidence="8">2.5.1.90</ecNumber>
    </recommendedName>
    <alternativeName>
        <fullName evidence="11">All-trans-octaprenyl-diphosphate synthase</fullName>
    </alternativeName>
    <alternativeName>
        <fullName evidence="10">Octaprenyl pyrophosphate synthase</fullName>
    </alternativeName>
</protein>
<keyword evidence="3 12" id="KW-0808">Transferase</keyword>
<dbReference type="SUPFAM" id="SSF48576">
    <property type="entry name" value="Terpenoid synthases"/>
    <property type="match status" value="1"/>
</dbReference>
<evidence type="ECO:0000256" key="6">
    <source>
        <dbReference type="ARBA" id="ARBA00051506"/>
    </source>
</evidence>
<reference evidence="13" key="1">
    <citation type="journal article" date="2014" name="Int. J. Syst. Evol. Microbiol.">
        <title>Complete genome sequence of Corynebacterium casei LMG S-19264T (=DSM 44701T), isolated from a smear-ripened cheese.</title>
        <authorList>
            <consortium name="US DOE Joint Genome Institute (JGI-PGF)"/>
            <person name="Walter F."/>
            <person name="Albersmeier A."/>
            <person name="Kalinowski J."/>
            <person name="Ruckert C."/>
        </authorList>
    </citation>
    <scope>NUCLEOTIDE SEQUENCE</scope>
    <source>
        <strain evidence="13">CGMCC 1.12181</strain>
    </source>
</reference>
<dbReference type="PROSITE" id="PS00444">
    <property type="entry name" value="POLYPRENYL_SYNTHASE_2"/>
    <property type="match status" value="1"/>
</dbReference>
<evidence type="ECO:0000313" key="13">
    <source>
        <dbReference type="EMBL" id="GGF90708.1"/>
    </source>
</evidence>
<comment type="caution">
    <text evidence="13">The sequence shown here is derived from an EMBL/GenBank/DDBJ whole genome shotgun (WGS) entry which is preliminary data.</text>
</comment>
<evidence type="ECO:0000256" key="8">
    <source>
        <dbReference type="ARBA" id="ARBA00066511"/>
    </source>
</evidence>
<proteinExistence type="inferred from homology"/>
<evidence type="ECO:0000256" key="7">
    <source>
        <dbReference type="ARBA" id="ARBA00055029"/>
    </source>
</evidence>
<accession>A0A917CKE6</accession>
<comment type="cofactor">
    <cofactor evidence="1">
        <name>Mg(2+)</name>
        <dbReference type="ChEBI" id="CHEBI:18420"/>
    </cofactor>
</comment>
<dbReference type="SFLD" id="SFLDS00005">
    <property type="entry name" value="Isoprenoid_Synthase_Type_I"/>
    <property type="match status" value="1"/>
</dbReference>
<dbReference type="InterPro" id="IPR000092">
    <property type="entry name" value="Polyprenyl_synt"/>
</dbReference>
<dbReference type="PANTHER" id="PTHR12001:SF69">
    <property type="entry name" value="ALL TRANS-POLYPRENYL-DIPHOSPHATE SYNTHASE PDSS1"/>
    <property type="match status" value="1"/>
</dbReference>